<dbReference type="RefSeq" id="XP_012652164.1">
    <property type="nucleotide sequence ID" value="XM_012796710.1"/>
</dbReference>
<proteinExistence type="predicted"/>
<protein>
    <submittedName>
        <fullName evidence="1">Kinase domain protein</fullName>
    </submittedName>
</protein>
<dbReference type="Proteomes" id="UP000009168">
    <property type="component" value="Unassembled WGS sequence"/>
</dbReference>
<gene>
    <name evidence="1" type="ORF">TTHERM_001541732</name>
</gene>
<dbReference type="FunCoup" id="W7XJ86">
    <property type="interactions" value="114"/>
</dbReference>
<dbReference type="GeneID" id="24442439"/>
<keyword evidence="1" id="KW-0418">Kinase</keyword>
<evidence type="ECO:0000313" key="2">
    <source>
        <dbReference type="Proteomes" id="UP000009168"/>
    </source>
</evidence>
<organism evidence="1 2">
    <name type="scientific">Tetrahymena thermophila (strain SB210)</name>
    <dbReference type="NCBI Taxonomy" id="312017"/>
    <lineage>
        <taxon>Eukaryota</taxon>
        <taxon>Sar</taxon>
        <taxon>Alveolata</taxon>
        <taxon>Ciliophora</taxon>
        <taxon>Intramacronucleata</taxon>
        <taxon>Oligohymenophorea</taxon>
        <taxon>Hymenostomatida</taxon>
        <taxon>Tetrahymenina</taxon>
        <taxon>Tetrahymenidae</taxon>
        <taxon>Tetrahymena</taxon>
    </lineage>
</organism>
<keyword evidence="1" id="KW-0808">Transferase</keyword>
<keyword evidence="2" id="KW-1185">Reference proteome</keyword>
<accession>W7XJ86</accession>
<dbReference type="EMBL" id="GG662755">
    <property type="protein sequence ID" value="EWS75301.1"/>
    <property type="molecule type" value="Genomic_DNA"/>
</dbReference>
<evidence type="ECO:0000313" key="1">
    <source>
        <dbReference type="EMBL" id="EWS75301.1"/>
    </source>
</evidence>
<name>W7XJ86_TETTS</name>
<dbReference type="KEGG" id="tet:TTHERM_001541732"/>
<dbReference type="GO" id="GO:0016301">
    <property type="term" value="F:kinase activity"/>
    <property type="evidence" value="ECO:0007669"/>
    <property type="project" value="UniProtKB-KW"/>
</dbReference>
<dbReference type="eggNOG" id="KOG0610">
    <property type="taxonomic scope" value="Eukaryota"/>
</dbReference>
<dbReference type="InParanoid" id="W7XJ86"/>
<reference evidence="2" key="1">
    <citation type="journal article" date="2006" name="PLoS Biol.">
        <title>Macronuclear genome sequence of the ciliate Tetrahymena thermophila, a model eukaryote.</title>
        <authorList>
            <person name="Eisen J.A."/>
            <person name="Coyne R.S."/>
            <person name="Wu M."/>
            <person name="Wu D."/>
            <person name="Thiagarajan M."/>
            <person name="Wortman J.R."/>
            <person name="Badger J.H."/>
            <person name="Ren Q."/>
            <person name="Amedeo P."/>
            <person name="Jones K.M."/>
            <person name="Tallon L.J."/>
            <person name="Delcher A.L."/>
            <person name="Salzberg S.L."/>
            <person name="Silva J.C."/>
            <person name="Haas B.J."/>
            <person name="Majoros W.H."/>
            <person name="Farzad M."/>
            <person name="Carlton J.M."/>
            <person name="Smith R.K. Jr."/>
            <person name="Garg J."/>
            <person name="Pearlman R.E."/>
            <person name="Karrer K.M."/>
            <person name="Sun L."/>
            <person name="Manning G."/>
            <person name="Elde N.C."/>
            <person name="Turkewitz A.P."/>
            <person name="Asai D.J."/>
            <person name="Wilkes D.E."/>
            <person name="Wang Y."/>
            <person name="Cai H."/>
            <person name="Collins K."/>
            <person name="Stewart B.A."/>
            <person name="Lee S.R."/>
            <person name="Wilamowska K."/>
            <person name="Weinberg Z."/>
            <person name="Ruzzo W.L."/>
            <person name="Wloga D."/>
            <person name="Gaertig J."/>
            <person name="Frankel J."/>
            <person name="Tsao C.-C."/>
            <person name="Gorovsky M.A."/>
            <person name="Keeling P.J."/>
            <person name="Waller R.F."/>
            <person name="Patron N.J."/>
            <person name="Cherry J.M."/>
            <person name="Stover N.A."/>
            <person name="Krieger C.J."/>
            <person name="del Toro C."/>
            <person name="Ryder H.F."/>
            <person name="Williamson S.C."/>
            <person name="Barbeau R.A."/>
            <person name="Hamilton E.P."/>
            <person name="Orias E."/>
        </authorList>
    </citation>
    <scope>NUCLEOTIDE SEQUENCE [LARGE SCALE GENOMIC DNA]</scope>
    <source>
        <strain evidence="2">SB210</strain>
    </source>
</reference>
<dbReference type="AlphaFoldDB" id="W7XJ86"/>
<sequence length="754" mass="88931">MNQIQTIEDLKLNQEEFFILSNKNYRSCPRHPDNWIVSLSTNPSSTQFLQCAECFSENPNQQTLNLVGLIKENEKTIFKNYPIYGENHIYEKLKQIFKADCSIDGLKSKISSFFLNLRKQIEQKINHKEEQMMSQAKSLWSFNEQVIIQYNKLAEKEQLKNIITNFKDDFDKQNELFKELFTRISTNQKRYQEELNEKIDLFETQKSMINFEIAENINQNILQLIDTIDMFVIKNFQDLNINNQKEKFDLYVQDIQNKDKNEMTTSQLMTKLISNKLNCCSKELIKELQQIMFKFSNSIDRIDLKNHLNEDLLQLDFDKMKDEEVDLIKDLSKGFITGKQKVEVRSENKNKLIQLISNKFNFCSESFLSNLSTHFDCFLPIINKIDFKDYLQPNKTPINANFLNNLQFQEIEDLVQRLETSNNKQNQKNVNGNLLNQQIEMKQQKLISLFENKTNYCNDQFIQNAKNSVQKYSQIVNHLFLNVEIFKDNKSQTIDFSKLTTKQIDNLEQLVNKTSQLTEQFGQAYYNSTSPILEQQNSNFILNKLGNNKDIEQLLVNYPIFENINLPQLNIEFIKSYKDDSQQLTLEKKKLSGYIVKQPKSLKGQIFTRGKLDPKINYIFRCKSNKYLACNHLNFGILNMQEVNNKMLYQENCCFDTTKTKYGLDKILKGKHLCDIDIIKQIKEIEIRVNISKRVVLFMDYPKYQNINKVEESKIIQDRDYCFGIGFGNPGDDFNIEIETFLTIDQHFDNFNSK</sequence>